<dbReference type="InterPro" id="IPR017642">
    <property type="entry name" value="DNA_S_mod_DndB"/>
</dbReference>
<protein>
    <recommendedName>
        <fullName evidence="3">DGQHR domain-containing protein</fullName>
    </recommendedName>
</protein>
<dbReference type="NCBIfam" id="TIGR03187">
    <property type="entry name" value="DGQHR"/>
    <property type="match status" value="1"/>
</dbReference>
<dbReference type="EMBL" id="JAWDKA010000004">
    <property type="protein sequence ID" value="MDV0441778.1"/>
    <property type="molecule type" value="Genomic_DNA"/>
</dbReference>
<reference evidence="1" key="1">
    <citation type="submission" date="2023-06" db="EMBL/GenBank/DDBJ databases">
        <title>Genome sequence of Methancorpusculaceae sp. Ag1.</title>
        <authorList>
            <person name="Protasov E."/>
            <person name="Platt K."/>
            <person name="Poehlein A."/>
            <person name="Daniel R."/>
            <person name="Brune A."/>
        </authorList>
    </citation>
    <scope>NUCLEOTIDE SEQUENCE</scope>
    <source>
        <strain evidence="1">Ag1</strain>
    </source>
</reference>
<name>A0AAE4MDZ8_9EURY</name>
<accession>A0AAE4MDZ8</accession>
<organism evidence="1 2">
    <name type="scientific">Methanorbis furvi</name>
    <dbReference type="NCBI Taxonomy" id="3028299"/>
    <lineage>
        <taxon>Archaea</taxon>
        <taxon>Methanobacteriati</taxon>
        <taxon>Methanobacteriota</taxon>
        <taxon>Stenosarchaea group</taxon>
        <taxon>Methanomicrobia</taxon>
        <taxon>Methanomicrobiales</taxon>
        <taxon>Methanocorpusculaceae</taxon>
        <taxon>Methanorbis</taxon>
    </lineage>
</organism>
<dbReference type="CDD" id="cd16413">
    <property type="entry name" value="DGQHR_domain"/>
    <property type="match status" value="1"/>
</dbReference>
<dbReference type="SUPFAM" id="SSF52980">
    <property type="entry name" value="Restriction endonuclease-like"/>
    <property type="match status" value="1"/>
</dbReference>
<proteinExistence type="predicted"/>
<dbReference type="InterPro" id="IPR011335">
    <property type="entry name" value="Restrct_endonuc-II-like"/>
</dbReference>
<evidence type="ECO:0000313" key="2">
    <source>
        <dbReference type="Proteomes" id="UP001273136"/>
    </source>
</evidence>
<dbReference type="InterPro" id="IPR017601">
    <property type="entry name" value="DGQHR-contain_dom"/>
</dbReference>
<dbReference type="Proteomes" id="UP001273136">
    <property type="component" value="Unassembled WGS sequence"/>
</dbReference>
<keyword evidence="2" id="KW-1185">Reference proteome</keyword>
<sequence>MKSIGDDFTLSGLSVGEELDKAAKIRARIWDKTKIISHTDLKKYEDEGWTKTKSSRKLKKGSVKIIKYKEPWKLFEDEIWSIFYKLGFSELNKESPSFKIPRYNTGITKQIDIFAREDNTIFVIECKSSLEQKSSSKDASIRRTISEIADMRQHINESIYMHYKNMGITDKFTVIWVLALKNISLSDADRILLNESGIKLIDTDLMQYYQRLADDFRSSAKYMFLGDFLQGKEIHGLIGAPVPAIKGEMGGQIFYSFLIEPEKLLKISYLAHRGKTNDETIKTYQRVAKRSRLNKIAKYIQEKPGGIFPTSIVINLDAESKSFKFEPFQGTKNENAIMGHLYLPNKYHSAWIIDGQHRLYAYSDLPEASTATLPVIAFVNLKPEYQTKLFVDINGEQKSVPKNQLLSLYATLNRESPYPKQRLQSMYSTIALMLNDQDTSVFYHRIDDGTSNGSKPITMNNITEVLSETKLIGSVPTSKAGQKNITYGPLYWENYEKTCDHVSKVICEYYRFMQSNGLQDQWDLEGRDGGFLNTNTGIRSTLKLLGYLIKELQRFEGNVSYREAKKLIQDLDKYLQPLISYLQTSSPAKLNDLRTRSGKGGISECVNEFIFIINKQIPSFYPEEAKKYAETQLTPNIELNAKTIEICSRLTDSAREYVVQSLEEKYGDDISEWWGKGVPNTIRQDVAKIAQKEGDYSQNYQKHMTLTHLHGIVLENWNLFENSFTVMSKITDKPETRVKWIKRLDSIQNKYQNSGKINEEDAKYVEDAFAEFQENISDGE</sequence>
<comment type="caution">
    <text evidence="1">The sequence shown here is derived from an EMBL/GenBank/DDBJ whole genome shotgun (WGS) entry which is preliminary data.</text>
</comment>
<evidence type="ECO:0000313" key="1">
    <source>
        <dbReference type="EMBL" id="MDV0441778.1"/>
    </source>
</evidence>
<dbReference type="AlphaFoldDB" id="A0AAE4MDZ8"/>
<dbReference type="RefSeq" id="WP_338094181.1">
    <property type="nucleotide sequence ID" value="NZ_JAWDKA010000004.1"/>
</dbReference>
<dbReference type="Pfam" id="PF14072">
    <property type="entry name" value="DndB"/>
    <property type="match status" value="1"/>
</dbReference>
<evidence type="ECO:0008006" key="3">
    <source>
        <dbReference type="Google" id="ProtNLM"/>
    </source>
</evidence>
<gene>
    <name evidence="1" type="ORF">McpAg1_09880</name>
</gene>